<evidence type="ECO:0000256" key="1">
    <source>
        <dbReference type="SAM" id="Phobius"/>
    </source>
</evidence>
<evidence type="ECO:0000313" key="4">
    <source>
        <dbReference type="Proteomes" id="UP001222325"/>
    </source>
</evidence>
<feature type="transmembrane region" description="Helical" evidence="1">
    <location>
        <begin position="236"/>
        <end position="253"/>
    </location>
</feature>
<sequence>MQSPNSNPTFDPPKNLNWTIEEIKRALPRSVFEHRPLVSLTTLARDVAIAVLFLWSMVTIKTFLAARGLSMIIPVIWPVYWWLQGLVFTGLWVIGHECAHESFLSSKIGCTLIGLVSNIQIQFPLPLIQVQVCHTFLFTPHFSWKATHRIHHRYHGHMVLDQHWIPPLKSEVNVKRDTFWDYLEDTPLVVLAKLLVQQMIGFQSYLLLNISGPRHYPLSTSHFNPYSIMFKSQDRSAVIISDIAILVMVWIVKQAVHMWGARDVFMFYGIPCLIVSHWVTMVVFLHHTDPMVPHYRERSWNYTRGALATVDRDFLGWQGRFFLHDIAHFHVIHHLFPRIPFYNVETATQHLKALIGKDYHSTTEPVFKSLWNNYRSCQFVEDEGDVVFYKSFMQKSA</sequence>
<evidence type="ECO:0000313" key="3">
    <source>
        <dbReference type="EMBL" id="KAJ7075854.1"/>
    </source>
</evidence>
<organism evidence="3 4">
    <name type="scientific">Mycena belliarum</name>
    <dbReference type="NCBI Taxonomy" id="1033014"/>
    <lineage>
        <taxon>Eukaryota</taxon>
        <taxon>Fungi</taxon>
        <taxon>Dikarya</taxon>
        <taxon>Basidiomycota</taxon>
        <taxon>Agaricomycotina</taxon>
        <taxon>Agaricomycetes</taxon>
        <taxon>Agaricomycetidae</taxon>
        <taxon>Agaricales</taxon>
        <taxon>Marasmiineae</taxon>
        <taxon>Mycenaceae</taxon>
        <taxon>Mycena</taxon>
    </lineage>
</organism>
<dbReference type="EMBL" id="JARJCN010000088">
    <property type="protein sequence ID" value="KAJ7075854.1"/>
    <property type="molecule type" value="Genomic_DNA"/>
</dbReference>
<keyword evidence="1" id="KW-0812">Transmembrane</keyword>
<reference evidence="3" key="1">
    <citation type="submission" date="2023-03" db="EMBL/GenBank/DDBJ databases">
        <title>Massive genome expansion in bonnet fungi (Mycena s.s.) driven by repeated elements and novel gene families across ecological guilds.</title>
        <authorList>
            <consortium name="Lawrence Berkeley National Laboratory"/>
            <person name="Harder C.B."/>
            <person name="Miyauchi S."/>
            <person name="Viragh M."/>
            <person name="Kuo A."/>
            <person name="Thoen E."/>
            <person name="Andreopoulos B."/>
            <person name="Lu D."/>
            <person name="Skrede I."/>
            <person name="Drula E."/>
            <person name="Henrissat B."/>
            <person name="Morin E."/>
            <person name="Kohler A."/>
            <person name="Barry K."/>
            <person name="LaButti K."/>
            <person name="Morin E."/>
            <person name="Salamov A."/>
            <person name="Lipzen A."/>
            <person name="Mereny Z."/>
            <person name="Hegedus B."/>
            <person name="Baldrian P."/>
            <person name="Stursova M."/>
            <person name="Weitz H."/>
            <person name="Taylor A."/>
            <person name="Grigoriev I.V."/>
            <person name="Nagy L.G."/>
            <person name="Martin F."/>
            <person name="Kauserud H."/>
        </authorList>
    </citation>
    <scope>NUCLEOTIDE SEQUENCE</scope>
    <source>
        <strain evidence="3">CBHHK173m</strain>
    </source>
</reference>
<keyword evidence="4" id="KW-1185">Reference proteome</keyword>
<feature type="transmembrane region" description="Helical" evidence="1">
    <location>
        <begin position="265"/>
        <end position="286"/>
    </location>
</feature>
<dbReference type="InterPro" id="IPR012171">
    <property type="entry name" value="Fatty_acid_desaturase"/>
</dbReference>
<dbReference type="AlphaFoldDB" id="A0AAD6TUT5"/>
<protein>
    <submittedName>
        <fullName evidence="3">Fatty acid desaturase-domain-containing protein</fullName>
    </submittedName>
</protein>
<dbReference type="GO" id="GO:0006629">
    <property type="term" value="P:lipid metabolic process"/>
    <property type="evidence" value="ECO:0007669"/>
    <property type="project" value="InterPro"/>
</dbReference>
<dbReference type="Pfam" id="PF00487">
    <property type="entry name" value="FA_desaturase"/>
    <property type="match status" value="1"/>
</dbReference>
<dbReference type="InterPro" id="IPR005804">
    <property type="entry name" value="FA_desaturase_dom"/>
</dbReference>
<proteinExistence type="predicted"/>
<dbReference type="Proteomes" id="UP001222325">
    <property type="component" value="Unassembled WGS sequence"/>
</dbReference>
<name>A0AAD6TUT5_9AGAR</name>
<keyword evidence="1" id="KW-0472">Membrane</keyword>
<comment type="caution">
    <text evidence="3">The sequence shown here is derived from an EMBL/GenBank/DDBJ whole genome shotgun (WGS) entry which is preliminary data.</text>
</comment>
<gene>
    <name evidence="3" type="ORF">B0H15DRAFT_611304</name>
</gene>
<dbReference type="GO" id="GO:0016491">
    <property type="term" value="F:oxidoreductase activity"/>
    <property type="evidence" value="ECO:0007669"/>
    <property type="project" value="InterPro"/>
</dbReference>
<evidence type="ECO:0000259" key="2">
    <source>
        <dbReference type="Pfam" id="PF00487"/>
    </source>
</evidence>
<dbReference type="PANTHER" id="PTHR32100">
    <property type="entry name" value="OMEGA-6 FATTY ACID DESATURASE, CHLOROPLASTIC"/>
    <property type="match status" value="1"/>
</dbReference>
<keyword evidence="1" id="KW-1133">Transmembrane helix</keyword>
<feature type="domain" description="Fatty acid desaturase" evidence="2">
    <location>
        <begin position="77"/>
        <end position="361"/>
    </location>
</feature>
<accession>A0AAD6TUT5</accession>